<evidence type="ECO:0000256" key="1">
    <source>
        <dbReference type="SAM" id="Phobius"/>
    </source>
</evidence>
<keyword evidence="1" id="KW-0472">Membrane</keyword>
<feature type="transmembrane region" description="Helical" evidence="1">
    <location>
        <begin position="49"/>
        <end position="71"/>
    </location>
</feature>
<dbReference type="AlphaFoldDB" id="A0A2K8KEG2"/>
<dbReference type="OrthoDB" id="7818367at2"/>
<gene>
    <name evidence="2" type="ORF">BG454_17515</name>
</gene>
<accession>A0A2K8KEG2</accession>
<name>A0A2K8KEG2_9RHOB</name>
<sequence>MPAVDTYTPEPNLLERKFADYLAQHCAKQGAADHPSSVRIAQIRRTTRWVIALSALAGVISGGLIGGSEIWMRQNMLDGMDATDWRETWRYWSVFYILVGVVSAVEIGILYAIALRGVARVAYQSGLSITHDAGRMLFAHSLARTALEFPSPQVSVYGIDPYAHVANWKRTALNIAYKLKVGVSSFVLRVFLRRLVARTAIRSMVPLLAGPLYAVWNAYIIGRIMSEAQVRTLGPFAVDMLIKSHFKDATALPAQERDVVLHAAGEMLTRGQDAHPNQVYLLNELRIALGLRADIALDWPAMRRHLSEFDAAGQARVLDVLTVSCLIGARMRREQMALLRDACKDCDAALNEARLKALRKAFKHGKALTISQLSDTRS</sequence>
<dbReference type="Proteomes" id="UP000228948">
    <property type="component" value="Chromosome"/>
</dbReference>
<evidence type="ECO:0000313" key="2">
    <source>
        <dbReference type="EMBL" id="ATX67386.1"/>
    </source>
</evidence>
<reference evidence="2 3" key="1">
    <citation type="submission" date="2017-11" db="EMBL/GenBank/DDBJ databases">
        <title>Revised Sequence and Annotation of the Rhodobaca barguzinensis strain alga05 Genome.</title>
        <authorList>
            <person name="Kopejtka K."/>
            <person name="Tomasch J.M."/>
            <person name="Bunk B."/>
            <person name="Koblizek M."/>
        </authorList>
    </citation>
    <scope>NUCLEOTIDE SEQUENCE [LARGE SCALE GENOMIC DNA]</scope>
    <source>
        <strain evidence="3">alga05</strain>
    </source>
</reference>
<dbReference type="KEGG" id="rbg:BG454_17515"/>
<dbReference type="EMBL" id="CP024899">
    <property type="protein sequence ID" value="ATX67386.1"/>
    <property type="molecule type" value="Genomic_DNA"/>
</dbReference>
<dbReference type="RefSeq" id="WP_071481818.1">
    <property type="nucleotide sequence ID" value="NZ_CP024899.1"/>
</dbReference>
<evidence type="ECO:0000313" key="3">
    <source>
        <dbReference type="Proteomes" id="UP000228948"/>
    </source>
</evidence>
<feature type="transmembrane region" description="Helical" evidence="1">
    <location>
        <begin position="91"/>
        <end position="114"/>
    </location>
</feature>
<proteinExistence type="predicted"/>
<dbReference type="NCBIfam" id="NF047767">
    <property type="entry name" value="LBF_2804_fam"/>
    <property type="match status" value="1"/>
</dbReference>
<keyword evidence="1" id="KW-0812">Transmembrane</keyword>
<protein>
    <submittedName>
        <fullName evidence="2">Uncharacterized protein</fullName>
    </submittedName>
</protein>
<dbReference type="STRING" id="441209.GCA_001870665_03290"/>
<keyword evidence="1" id="KW-1133">Transmembrane helix</keyword>
<organism evidence="2 3">
    <name type="scientific">Roseinatronobacter bogoriensis subsp. barguzinensis</name>
    <dbReference type="NCBI Taxonomy" id="441209"/>
    <lineage>
        <taxon>Bacteria</taxon>
        <taxon>Pseudomonadati</taxon>
        <taxon>Pseudomonadota</taxon>
        <taxon>Alphaproteobacteria</taxon>
        <taxon>Rhodobacterales</taxon>
        <taxon>Paracoccaceae</taxon>
        <taxon>Roseinatronobacter</taxon>
    </lineage>
</organism>
<keyword evidence="3" id="KW-1185">Reference proteome</keyword>